<dbReference type="EMBL" id="BRPK01000017">
    <property type="protein sequence ID" value="GLB44545.1"/>
    <property type="molecule type" value="Genomic_DNA"/>
</dbReference>
<evidence type="ECO:0008006" key="3">
    <source>
        <dbReference type="Google" id="ProtNLM"/>
    </source>
</evidence>
<dbReference type="AlphaFoldDB" id="A0A9P3UUB0"/>
<dbReference type="Proteomes" id="UP001063166">
    <property type="component" value="Unassembled WGS sequence"/>
</dbReference>
<evidence type="ECO:0000313" key="2">
    <source>
        <dbReference type="Proteomes" id="UP001063166"/>
    </source>
</evidence>
<accession>A0A9P3UUB0</accession>
<proteinExistence type="predicted"/>
<dbReference type="InterPro" id="IPR032675">
    <property type="entry name" value="LRR_dom_sf"/>
</dbReference>
<organism evidence="1 2">
    <name type="scientific">Lyophyllum shimeji</name>
    <name type="common">Hon-shimeji</name>
    <name type="synonym">Tricholoma shimeji</name>
    <dbReference type="NCBI Taxonomy" id="47721"/>
    <lineage>
        <taxon>Eukaryota</taxon>
        <taxon>Fungi</taxon>
        <taxon>Dikarya</taxon>
        <taxon>Basidiomycota</taxon>
        <taxon>Agaricomycotina</taxon>
        <taxon>Agaricomycetes</taxon>
        <taxon>Agaricomycetidae</taxon>
        <taxon>Agaricales</taxon>
        <taxon>Tricholomatineae</taxon>
        <taxon>Lyophyllaceae</taxon>
        <taxon>Lyophyllum</taxon>
    </lineage>
</organism>
<name>A0A9P3UUB0_LYOSH</name>
<dbReference type="Gene3D" id="3.80.10.10">
    <property type="entry name" value="Ribonuclease Inhibitor"/>
    <property type="match status" value="1"/>
</dbReference>
<comment type="caution">
    <text evidence="1">The sequence shown here is derived from an EMBL/GenBank/DDBJ whole genome shotgun (WGS) entry which is preliminary data.</text>
</comment>
<sequence length="734" mass="82867">MEYQSSVQRCLAIPEILAAIFQHILLAENEGGSQTLARLAVTCKQFKEPALDALWYRLQSFNRLIGCLPSDVLSKQRGGRFPRYYRLMRKLEPRDFERLCYYATKVHVLLGLDRPSEIDPVLFPVLLTRNPNSGPLLPKLTSVTIAMKHFRHQAFFPRLVISPRLTSITLTMCMHPEEGHSMVNFPWGNVQKVLAEHPLALKSFKLDAKYLGIDETLMTSGAPPALIELVNTFKHLRVLDAPVFEADHLMLSHLASLTDLRELSISANGANLAIFDDNPVLLVDVPFPGLRKLLLQIDDLAPCETVFHFPRFPQLQSLTILRSESGRTWNLNRFFLRFRKGQSLPHLTSLDIRIPFKHRRAPNPNNLTSPITFQTFEPLLSIVNLDTLRISVDCAFDLNVDELVKMGSAWPRLRVLELQDRTIQSTPPVTLAGLIPLLASCPNLEELALRVDAFQSIPDFAQLGTFVPHTQLRKFNYCRSPIREPRHVAAFLAFLLPDLSSLFHGGSDGAAICDTLGGGAQHDDAASRVRLGKHIAYDIGTLLLRSLLISAHVFHGFDSRQFVFRIQQTAAFFRLFLMTSKCCKPRDEVFHRNCTHGREYDVDDHQDQPDREGLELSLLSNASGVGYHLDAGCAPLRVKSGVSIRRHHSRCFTFLLAPSAKWKIFYAFSEEEYFPAGYESANFSHFWLDSEVDESIMTRFMGRIGMEGSTVRRYVGTLSEDLEHVRGRDAALGG</sequence>
<keyword evidence="2" id="KW-1185">Reference proteome</keyword>
<dbReference type="OrthoDB" id="2841072at2759"/>
<reference evidence="1" key="1">
    <citation type="submission" date="2022-07" db="EMBL/GenBank/DDBJ databases">
        <title>The genome of Lyophyllum shimeji provides insight into the initial evolution of ectomycorrhizal fungal genome.</title>
        <authorList>
            <person name="Kobayashi Y."/>
            <person name="Shibata T."/>
            <person name="Hirakawa H."/>
            <person name="Shigenobu S."/>
            <person name="Nishiyama T."/>
            <person name="Yamada A."/>
            <person name="Hasebe M."/>
            <person name="Kawaguchi M."/>
        </authorList>
    </citation>
    <scope>NUCLEOTIDE SEQUENCE</scope>
    <source>
        <strain evidence="1">AT787</strain>
    </source>
</reference>
<gene>
    <name evidence="1" type="ORF">LshimejAT787_1701720</name>
</gene>
<protein>
    <recommendedName>
        <fullName evidence="3">F-box domain-containing protein</fullName>
    </recommendedName>
</protein>
<evidence type="ECO:0000313" key="1">
    <source>
        <dbReference type="EMBL" id="GLB44545.1"/>
    </source>
</evidence>
<dbReference type="SUPFAM" id="SSF52047">
    <property type="entry name" value="RNI-like"/>
    <property type="match status" value="1"/>
</dbReference>